<dbReference type="Proteomes" id="UP000008064">
    <property type="component" value="Unassembled WGS sequence"/>
</dbReference>
<organism>
    <name type="scientific">Serpula lacrymans var. lacrymans (strain S7.9)</name>
    <name type="common">Dry rot fungus</name>
    <dbReference type="NCBI Taxonomy" id="578457"/>
    <lineage>
        <taxon>Eukaryota</taxon>
        <taxon>Fungi</taxon>
        <taxon>Dikarya</taxon>
        <taxon>Basidiomycota</taxon>
        <taxon>Agaricomycotina</taxon>
        <taxon>Agaricomycetes</taxon>
        <taxon>Agaricomycetidae</taxon>
        <taxon>Boletales</taxon>
        <taxon>Coniophorineae</taxon>
        <taxon>Serpulaceae</taxon>
        <taxon>Serpula</taxon>
    </lineage>
</organism>
<evidence type="ECO:0000313" key="7">
    <source>
        <dbReference type="EMBL" id="EGO26192.1"/>
    </source>
</evidence>
<keyword evidence="2" id="KW-0964">Secreted</keyword>
<evidence type="ECO:0000256" key="4">
    <source>
        <dbReference type="ARBA" id="ARBA00023157"/>
    </source>
</evidence>
<dbReference type="PROSITE" id="PS52012">
    <property type="entry name" value="CFEM"/>
    <property type="match status" value="1"/>
</dbReference>
<protein>
    <recommendedName>
        <fullName evidence="6">CFEM domain-containing protein</fullName>
    </recommendedName>
</protein>
<dbReference type="HOGENOM" id="CLU_079937_2_0_1"/>
<proteinExistence type="predicted"/>
<accession>F8NR19</accession>
<feature type="chain" id="PRO_5003381558" description="CFEM domain-containing protein" evidence="5">
    <location>
        <begin position="21"/>
        <end position="154"/>
    </location>
</feature>
<feature type="domain" description="CFEM" evidence="6">
    <location>
        <begin position="8"/>
        <end position="122"/>
    </location>
</feature>
<comment type="subcellular location">
    <subcellularLocation>
        <location evidence="1">Secreted</location>
    </subcellularLocation>
</comment>
<feature type="signal peptide" evidence="5">
    <location>
        <begin position="1"/>
        <end position="20"/>
    </location>
</feature>
<dbReference type="InterPro" id="IPR008427">
    <property type="entry name" value="Extracellular_membr_CFEM_dom"/>
</dbReference>
<evidence type="ECO:0000256" key="5">
    <source>
        <dbReference type="SAM" id="SignalP"/>
    </source>
</evidence>
<reference evidence="7" key="1">
    <citation type="submission" date="2011-04" db="EMBL/GenBank/DDBJ databases">
        <title>Evolution of plant cell wall degrading machinery underlies the functional diversity of forest fungi.</title>
        <authorList>
            <consortium name="US DOE Joint Genome Institute (JGI-PGF)"/>
            <person name="Eastwood D.C."/>
            <person name="Floudas D."/>
            <person name="Binder M."/>
            <person name="Majcherczyk A."/>
            <person name="Schneider P."/>
            <person name="Aerts A."/>
            <person name="Asiegbu F.O."/>
            <person name="Baker S.E."/>
            <person name="Barry K."/>
            <person name="Bendiksby M."/>
            <person name="Blumentritt M."/>
            <person name="Coutinho P.M."/>
            <person name="Cullen D."/>
            <person name="Cullen D."/>
            <person name="Gathman A."/>
            <person name="Goodell B."/>
            <person name="Henrissat B."/>
            <person name="Ihrmark K."/>
            <person name="Kauserud H."/>
            <person name="Kohler A."/>
            <person name="LaButti K."/>
            <person name="Lapidus A."/>
            <person name="Lavin J.L."/>
            <person name="Lee Y.-H."/>
            <person name="Lindquist E."/>
            <person name="Lilly W."/>
            <person name="Lucas S."/>
            <person name="Morin E."/>
            <person name="Murat C."/>
            <person name="Oguiza J.A."/>
            <person name="Park J."/>
            <person name="Pisabarro A.G."/>
            <person name="Riley R."/>
            <person name="Rosling A."/>
            <person name="Salamov A."/>
            <person name="Schmidt O."/>
            <person name="Schmutz J."/>
            <person name="Skrede I."/>
            <person name="Stenlid J."/>
            <person name="Wiebenga A."/>
            <person name="Xie X."/>
            <person name="Kues U."/>
            <person name="Hibbett D.S."/>
            <person name="Hoffmeister D."/>
            <person name="Hogberg N."/>
            <person name="Martin F."/>
            <person name="Grigoriev I.V."/>
            <person name="Watkinson S.C."/>
        </authorList>
    </citation>
    <scope>NUCLEOTIDE SEQUENCE</scope>
    <source>
        <strain evidence="7">S7.9</strain>
    </source>
</reference>
<sequence>MLFSIKSLLIASVAALAVNAQSTSSTAPGSLPTGLTPCVVSCVKSAASTGGCSSFTNVSCICTSTAFQSAALSCLKANCSSAEVQAATQLQQTECAKVSSSSSSASASGTAKLASSPSTKASNAAIGMAPLAIEGVVGILVTCAGALVGAAFIL</sequence>
<evidence type="ECO:0000256" key="1">
    <source>
        <dbReference type="ARBA" id="ARBA00004613"/>
    </source>
</evidence>
<dbReference type="Pfam" id="PF05730">
    <property type="entry name" value="CFEM"/>
    <property type="match status" value="1"/>
</dbReference>
<evidence type="ECO:0000256" key="3">
    <source>
        <dbReference type="ARBA" id="ARBA00022729"/>
    </source>
</evidence>
<keyword evidence="3 5" id="KW-0732">Signal</keyword>
<gene>
    <name evidence="7" type="ORF">SERLADRAFT_462975</name>
</gene>
<dbReference type="EMBL" id="GL945432">
    <property type="protein sequence ID" value="EGO26192.1"/>
    <property type="molecule type" value="Genomic_DNA"/>
</dbReference>
<dbReference type="GO" id="GO:0005576">
    <property type="term" value="C:extracellular region"/>
    <property type="evidence" value="ECO:0007669"/>
    <property type="project" value="UniProtKB-SubCell"/>
</dbReference>
<dbReference type="AlphaFoldDB" id="F8NR19"/>
<dbReference type="KEGG" id="sla:SERLADRAFT_462975"/>
<evidence type="ECO:0000259" key="6">
    <source>
        <dbReference type="PROSITE" id="PS52012"/>
    </source>
</evidence>
<name>F8NR19_SERL9</name>
<dbReference type="OrthoDB" id="4505683at2759"/>
<keyword evidence="4" id="KW-1015">Disulfide bond</keyword>
<dbReference type="SMART" id="SM00747">
    <property type="entry name" value="CFEM"/>
    <property type="match status" value="1"/>
</dbReference>
<evidence type="ECO:0000256" key="2">
    <source>
        <dbReference type="ARBA" id="ARBA00022525"/>
    </source>
</evidence>
<dbReference type="RefSeq" id="XP_007316365.1">
    <property type="nucleotide sequence ID" value="XM_007316303.1"/>
</dbReference>
<dbReference type="GeneID" id="18818470"/>